<dbReference type="Pfam" id="PF04542">
    <property type="entry name" value="Sigma70_r2"/>
    <property type="match status" value="1"/>
</dbReference>
<reference evidence="8 9" key="1">
    <citation type="submission" date="2020-10" db="EMBL/GenBank/DDBJ databases">
        <title>Sequencing the genomes of 1000 actinobacteria strains.</title>
        <authorList>
            <person name="Klenk H.-P."/>
        </authorList>
    </citation>
    <scope>NUCLEOTIDE SEQUENCE [LARGE SCALE GENOMIC DNA]</scope>
    <source>
        <strain evidence="8 9">DSM 45157</strain>
    </source>
</reference>
<dbReference type="Pfam" id="PF08281">
    <property type="entry name" value="Sigma70_r4_2"/>
    <property type="match status" value="1"/>
</dbReference>
<comment type="caution">
    <text evidence="8">The sequence shown here is derived from an EMBL/GenBank/DDBJ whole genome shotgun (WGS) entry which is preliminary data.</text>
</comment>
<keyword evidence="5" id="KW-0804">Transcription</keyword>
<evidence type="ECO:0000256" key="1">
    <source>
        <dbReference type="ARBA" id="ARBA00010641"/>
    </source>
</evidence>
<evidence type="ECO:0000256" key="5">
    <source>
        <dbReference type="ARBA" id="ARBA00023163"/>
    </source>
</evidence>
<evidence type="ECO:0000259" key="7">
    <source>
        <dbReference type="Pfam" id="PF08281"/>
    </source>
</evidence>
<dbReference type="RefSeq" id="WP_191266798.1">
    <property type="nucleotide sequence ID" value="NZ_BMXJ01000001.1"/>
</dbReference>
<dbReference type="NCBIfam" id="TIGR02937">
    <property type="entry name" value="sigma70-ECF"/>
    <property type="match status" value="1"/>
</dbReference>
<keyword evidence="3" id="KW-0805">Transcription regulation</keyword>
<keyword evidence="9" id="KW-1185">Reference proteome</keyword>
<dbReference type="InterPro" id="IPR013325">
    <property type="entry name" value="RNA_pol_sigma_r2"/>
</dbReference>
<dbReference type="EMBL" id="JADBDY010000001">
    <property type="protein sequence ID" value="MBE1460218.1"/>
    <property type="molecule type" value="Genomic_DNA"/>
</dbReference>
<protein>
    <submittedName>
        <fullName evidence="8">RNA polymerase sigma-70 factor (ECF subfamily)</fullName>
    </submittedName>
</protein>
<dbReference type="Proteomes" id="UP000598217">
    <property type="component" value="Unassembled WGS sequence"/>
</dbReference>
<evidence type="ECO:0000313" key="8">
    <source>
        <dbReference type="EMBL" id="MBE1460218.1"/>
    </source>
</evidence>
<dbReference type="InterPro" id="IPR036388">
    <property type="entry name" value="WH-like_DNA-bd_sf"/>
</dbReference>
<sequence length="304" mass="33654">MRATEVFEEHRPLLNGVAYRILGTADDAEDVVQEAWLRWSRVDPDGIDNPRAYLVTVASRLSIDRLRKASAQRESYVGEWLPEPVSDLPDAAERAELADSVEFALLVVLETLSPLERAVFVLHEAFQLPYTHIARVIGRNEAATRQLARRARDHVRERRPRFEADRAARRRITERFLRACAEGDLDGLKGLLAEDATLVSDGGGRTPAPLRVIRGADKVGRFLAAVSRERNTSRFLRSLGLASAAPVHMEITGVNGGPAAVLSVEGVPITVLTLDVFEGRARHVYMVANPDKMSRLRAIGPSRT</sequence>
<feature type="domain" description="RNA polymerase sigma factor 70 region 4 type 2" evidence="7">
    <location>
        <begin position="104"/>
        <end position="154"/>
    </location>
</feature>
<comment type="similarity">
    <text evidence="1">Belongs to the sigma-70 factor family. ECF subfamily.</text>
</comment>
<keyword evidence="4" id="KW-0731">Sigma factor</keyword>
<dbReference type="SUPFAM" id="SSF54427">
    <property type="entry name" value="NTF2-like"/>
    <property type="match status" value="1"/>
</dbReference>
<comment type="subunit">
    <text evidence="2">Interacts transiently with the RNA polymerase catalytic core formed by RpoA, RpoB, RpoC and RpoZ (2 alpha, 1 beta, 1 beta' and 1 omega subunit) to form the RNA polymerase holoenzyme that can initiate transcription.</text>
</comment>
<evidence type="ECO:0000256" key="2">
    <source>
        <dbReference type="ARBA" id="ARBA00011344"/>
    </source>
</evidence>
<dbReference type="InterPro" id="IPR013249">
    <property type="entry name" value="RNA_pol_sigma70_r4_t2"/>
</dbReference>
<proteinExistence type="inferred from homology"/>
<evidence type="ECO:0000256" key="3">
    <source>
        <dbReference type="ARBA" id="ARBA00023015"/>
    </source>
</evidence>
<dbReference type="InterPro" id="IPR052704">
    <property type="entry name" value="ECF_Sigma-70_Domain"/>
</dbReference>
<dbReference type="Gene3D" id="1.10.1740.10">
    <property type="match status" value="1"/>
</dbReference>
<feature type="domain" description="RNA polymerase sigma-70 region 2" evidence="6">
    <location>
        <begin position="7"/>
        <end position="70"/>
    </location>
</feature>
<organism evidence="8 9">
    <name type="scientific">Nocardiopsis terrae</name>
    <dbReference type="NCBI Taxonomy" id="372655"/>
    <lineage>
        <taxon>Bacteria</taxon>
        <taxon>Bacillati</taxon>
        <taxon>Actinomycetota</taxon>
        <taxon>Actinomycetes</taxon>
        <taxon>Streptosporangiales</taxon>
        <taxon>Nocardiopsidaceae</taxon>
        <taxon>Nocardiopsis</taxon>
    </lineage>
</organism>
<gene>
    <name evidence="8" type="ORF">H4W79_004432</name>
</gene>
<dbReference type="SUPFAM" id="SSF88946">
    <property type="entry name" value="Sigma2 domain of RNA polymerase sigma factors"/>
    <property type="match status" value="1"/>
</dbReference>
<dbReference type="InterPro" id="IPR007627">
    <property type="entry name" value="RNA_pol_sigma70_r2"/>
</dbReference>
<dbReference type="SUPFAM" id="SSF88659">
    <property type="entry name" value="Sigma3 and sigma4 domains of RNA polymerase sigma factors"/>
    <property type="match status" value="1"/>
</dbReference>
<dbReference type="InterPro" id="IPR032710">
    <property type="entry name" value="NTF2-like_dom_sf"/>
</dbReference>
<evidence type="ECO:0000259" key="6">
    <source>
        <dbReference type="Pfam" id="PF04542"/>
    </source>
</evidence>
<dbReference type="PANTHER" id="PTHR30173">
    <property type="entry name" value="SIGMA 19 FACTOR"/>
    <property type="match status" value="1"/>
</dbReference>
<dbReference type="Gene3D" id="3.10.450.50">
    <property type="match status" value="1"/>
</dbReference>
<evidence type="ECO:0000256" key="4">
    <source>
        <dbReference type="ARBA" id="ARBA00023082"/>
    </source>
</evidence>
<accession>A0ABR9HMH6</accession>
<dbReference type="InterPro" id="IPR014284">
    <property type="entry name" value="RNA_pol_sigma-70_dom"/>
</dbReference>
<dbReference type="NCBIfam" id="NF007214">
    <property type="entry name" value="PRK09636.1"/>
    <property type="match status" value="1"/>
</dbReference>
<dbReference type="PANTHER" id="PTHR30173:SF36">
    <property type="entry name" value="ECF RNA POLYMERASE SIGMA FACTOR SIGJ"/>
    <property type="match status" value="1"/>
</dbReference>
<dbReference type="InterPro" id="IPR013324">
    <property type="entry name" value="RNA_pol_sigma_r3/r4-like"/>
</dbReference>
<evidence type="ECO:0000313" key="9">
    <source>
        <dbReference type="Proteomes" id="UP000598217"/>
    </source>
</evidence>
<name>A0ABR9HMH6_9ACTN</name>
<dbReference type="Gene3D" id="1.10.10.10">
    <property type="entry name" value="Winged helix-like DNA-binding domain superfamily/Winged helix DNA-binding domain"/>
    <property type="match status" value="1"/>
</dbReference>